<dbReference type="InterPro" id="IPR014197">
    <property type="entry name" value="Sporulation_prot_YunB"/>
</dbReference>
<accession>A0A917NJV0</accession>
<evidence type="ECO:0000313" key="2">
    <source>
        <dbReference type="Proteomes" id="UP000637695"/>
    </source>
</evidence>
<gene>
    <name evidence="1" type="ORF">GCM10010885_14260</name>
</gene>
<dbReference type="RefSeq" id="WP_188882058.1">
    <property type="nucleotide sequence ID" value="NZ_BMOY01000019.1"/>
</dbReference>
<evidence type="ECO:0000313" key="1">
    <source>
        <dbReference type="EMBL" id="GGJ06276.1"/>
    </source>
</evidence>
<proteinExistence type="predicted"/>
<keyword evidence="2" id="KW-1185">Reference proteome</keyword>
<organism evidence="1 2">
    <name type="scientific">Alicyclobacillus cellulosilyticus</name>
    <dbReference type="NCBI Taxonomy" id="1003997"/>
    <lineage>
        <taxon>Bacteria</taxon>
        <taxon>Bacillati</taxon>
        <taxon>Bacillota</taxon>
        <taxon>Bacilli</taxon>
        <taxon>Bacillales</taxon>
        <taxon>Alicyclobacillaceae</taxon>
        <taxon>Alicyclobacillus</taxon>
    </lineage>
</organism>
<comment type="caution">
    <text evidence="1">The sequence shown here is derived from an EMBL/GenBank/DDBJ whole genome shotgun (WGS) entry which is preliminary data.</text>
</comment>
<dbReference type="Proteomes" id="UP000637695">
    <property type="component" value="Unassembled WGS sequence"/>
</dbReference>
<dbReference type="EMBL" id="BMOY01000019">
    <property type="protein sequence ID" value="GGJ06276.1"/>
    <property type="molecule type" value="Genomic_DNA"/>
</dbReference>
<dbReference type="NCBIfam" id="TIGR02832">
    <property type="entry name" value="spo_yunB"/>
    <property type="match status" value="1"/>
</dbReference>
<protein>
    <submittedName>
        <fullName evidence="1">Sporulation protein YunB</fullName>
    </submittedName>
</protein>
<reference evidence="1" key="1">
    <citation type="journal article" date="2014" name="Int. J. Syst. Evol. Microbiol.">
        <title>Complete genome sequence of Corynebacterium casei LMG S-19264T (=DSM 44701T), isolated from a smear-ripened cheese.</title>
        <authorList>
            <consortium name="US DOE Joint Genome Institute (JGI-PGF)"/>
            <person name="Walter F."/>
            <person name="Albersmeier A."/>
            <person name="Kalinowski J."/>
            <person name="Ruckert C."/>
        </authorList>
    </citation>
    <scope>NUCLEOTIDE SEQUENCE</scope>
    <source>
        <strain evidence="1">JCM 18487</strain>
    </source>
</reference>
<dbReference type="AlphaFoldDB" id="A0A917NJV0"/>
<reference evidence="1" key="2">
    <citation type="submission" date="2020-09" db="EMBL/GenBank/DDBJ databases">
        <authorList>
            <person name="Sun Q."/>
            <person name="Ohkuma M."/>
        </authorList>
    </citation>
    <scope>NUCLEOTIDE SEQUENCE</scope>
    <source>
        <strain evidence="1">JCM 18487</strain>
    </source>
</reference>
<dbReference type="Pfam" id="PF09560">
    <property type="entry name" value="Spore_YunB"/>
    <property type="match status" value="1"/>
</dbReference>
<sequence length="236" mass="25313">MADRFRPARTVRSRGRRLALWAAGGLLGAVLLLVFIDVRLEPVTASAARAAVVRAATEVLNRAVADEVADDGEYARIIEIDKNQYADFQVLHFNLAAVARLQTKATQRAEAALRELGSETIWLPLGQVLGGSLFSGVGPRLPVRFDVLGSVHSAVDSEVKSAGINETVHLLFLDLSAQMNVMAPFVREPVEVRIRQPIAYVILSGKVPDAYARAEGGFLQPIPSSPPAANPGSAAR</sequence>
<name>A0A917NJV0_9BACL</name>